<dbReference type="AlphaFoldDB" id="A0A844T9T7"/>
<organism evidence="1 2">
    <name type="scientific">Bradyrhizobium cajani</name>
    <dbReference type="NCBI Taxonomy" id="1928661"/>
    <lineage>
        <taxon>Bacteria</taxon>
        <taxon>Pseudomonadati</taxon>
        <taxon>Pseudomonadota</taxon>
        <taxon>Alphaproteobacteria</taxon>
        <taxon>Hyphomicrobiales</taxon>
        <taxon>Nitrobacteraceae</taxon>
        <taxon>Bradyrhizobium</taxon>
    </lineage>
</organism>
<gene>
    <name evidence="1" type="ORF">GPL20_22980</name>
</gene>
<reference evidence="1 2" key="1">
    <citation type="submission" date="2019-12" db="EMBL/GenBank/DDBJ databases">
        <title>Draft genome sequences Bradyrhizobium cajani AMBPC1010, Bradyrhizobium pachyrhizi AMBPC1040 and Bradyrhizobium yuanmingense ALSPC3051, three plant growth promoting strains isolated from nodules of Cajanus cajan L. in Dominican Republic.</title>
        <authorList>
            <person name="Flores-Felix J.D."/>
            <person name="Araujo J."/>
            <person name="Diaz-Alcantara C."/>
            <person name="Gonzalez-Andres F."/>
            <person name="Velazquez E."/>
        </authorList>
    </citation>
    <scope>NUCLEOTIDE SEQUENCE [LARGE SCALE GENOMIC DNA]</scope>
    <source>
        <strain evidence="1 2">1010</strain>
    </source>
</reference>
<accession>A0A844T9T7</accession>
<dbReference type="Proteomes" id="UP000449969">
    <property type="component" value="Unassembled WGS sequence"/>
</dbReference>
<evidence type="ECO:0000313" key="2">
    <source>
        <dbReference type="Proteomes" id="UP000449969"/>
    </source>
</evidence>
<dbReference type="EMBL" id="WQNE01000020">
    <property type="protein sequence ID" value="MVT75873.1"/>
    <property type="molecule type" value="Genomic_DNA"/>
</dbReference>
<keyword evidence="2" id="KW-1185">Reference proteome</keyword>
<dbReference type="RefSeq" id="WP_157331854.1">
    <property type="nucleotide sequence ID" value="NZ_JANADL010000018.1"/>
</dbReference>
<sequence length="198" mass="22298">MSAGADRATFNAALDAYKPVSDRHADFVMRWKEHPSKAELWLALSRAAAKHGLPVPEPADFIGVTLGCTMEAARLNDHSKSVRDDFDKIKREIVQVVEDADYPLNLWRDLERFETALRELDHSDYDMHAPAAGGRNDVHGSRNRRVFAQRLARYLREVCGEALIDQVAEMVDIVFATEAPTDPSLVRRWLGHPPGRVV</sequence>
<name>A0A844T9T7_9BRAD</name>
<comment type="caution">
    <text evidence="1">The sequence shown here is derived from an EMBL/GenBank/DDBJ whole genome shotgun (WGS) entry which is preliminary data.</text>
</comment>
<proteinExistence type="predicted"/>
<evidence type="ECO:0000313" key="1">
    <source>
        <dbReference type="EMBL" id="MVT75873.1"/>
    </source>
</evidence>
<protein>
    <submittedName>
        <fullName evidence="1">Uncharacterized protein</fullName>
    </submittedName>
</protein>